<gene>
    <name evidence="1" type="ORF">A2938_00435</name>
</gene>
<dbReference type="Proteomes" id="UP000177797">
    <property type="component" value="Unassembled WGS sequence"/>
</dbReference>
<accession>A0A1G2NEC9</accession>
<dbReference type="InterPro" id="IPR029044">
    <property type="entry name" value="Nucleotide-diphossugar_trans"/>
</dbReference>
<evidence type="ECO:0008006" key="3">
    <source>
        <dbReference type="Google" id="ProtNLM"/>
    </source>
</evidence>
<sequence>MNGDTIFNPDFSELYQFHKEKKGVMSMLITRGYKGDGGDVVTTNKNQRIIQWRKKTQYEQPETLHLNTGTYLMEKEATHFFPETKYFSLEHDFFPILFTQKCYGLPIDELFIDIGVPERYALAREQDKTRAASKQ</sequence>
<organism evidence="1 2">
    <name type="scientific">Candidatus Taylorbacteria bacterium RIFCSPLOWO2_01_FULL_48_100</name>
    <dbReference type="NCBI Taxonomy" id="1802322"/>
    <lineage>
        <taxon>Bacteria</taxon>
        <taxon>Candidatus Tayloriibacteriota</taxon>
    </lineage>
</organism>
<dbReference type="PANTHER" id="PTHR22572">
    <property type="entry name" value="SUGAR-1-PHOSPHATE GUANYL TRANSFERASE"/>
    <property type="match status" value="1"/>
</dbReference>
<comment type="caution">
    <text evidence="1">The sequence shown here is derived from an EMBL/GenBank/DDBJ whole genome shotgun (WGS) entry which is preliminary data.</text>
</comment>
<evidence type="ECO:0000313" key="1">
    <source>
        <dbReference type="EMBL" id="OHA33761.1"/>
    </source>
</evidence>
<reference evidence="1 2" key="1">
    <citation type="journal article" date="2016" name="Nat. Commun.">
        <title>Thousands of microbial genomes shed light on interconnected biogeochemical processes in an aquifer system.</title>
        <authorList>
            <person name="Anantharaman K."/>
            <person name="Brown C.T."/>
            <person name="Hug L.A."/>
            <person name="Sharon I."/>
            <person name="Castelle C.J."/>
            <person name="Probst A.J."/>
            <person name="Thomas B.C."/>
            <person name="Singh A."/>
            <person name="Wilkins M.J."/>
            <person name="Karaoz U."/>
            <person name="Brodie E.L."/>
            <person name="Williams K.H."/>
            <person name="Hubbard S.S."/>
            <person name="Banfield J.F."/>
        </authorList>
    </citation>
    <scope>NUCLEOTIDE SEQUENCE [LARGE SCALE GENOMIC DNA]</scope>
</reference>
<dbReference type="EMBL" id="MHSA01000025">
    <property type="protein sequence ID" value="OHA33761.1"/>
    <property type="molecule type" value="Genomic_DNA"/>
</dbReference>
<protein>
    <recommendedName>
        <fullName evidence="3">Nucleotidyl transferase domain-containing protein</fullName>
    </recommendedName>
</protein>
<dbReference type="AlphaFoldDB" id="A0A1G2NEC9"/>
<evidence type="ECO:0000313" key="2">
    <source>
        <dbReference type="Proteomes" id="UP000177797"/>
    </source>
</evidence>
<name>A0A1G2NEC9_9BACT</name>
<dbReference type="InterPro" id="IPR050486">
    <property type="entry name" value="Mannose-1P_guanyltransferase"/>
</dbReference>
<dbReference type="SUPFAM" id="SSF53448">
    <property type="entry name" value="Nucleotide-diphospho-sugar transferases"/>
    <property type="match status" value="1"/>
</dbReference>
<dbReference type="Gene3D" id="3.90.550.10">
    <property type="entry name" value="Spore Coat Polysaccharide Biosynthesis Protein SpsA, Chain A"/>
    <property type="match status" value="1"/>
</dbReference>
<proteinExistence type="predicted"/>